<dbReference type="SUPFAM" id="SSF88946">
    <property type="entry name" value="Sigma2 domain of RNA polymerase sigma factors"/>
    <property type="match status" value="1"/>
</dbReference>
<dbReference type="InterPro" id="IPR013324">
    <property type="entry name" value="RNA_pol_sigma_r3/r4-like"/>
</dbReference>
<evidence type="ECO:0000259" key="6">
    <source>
        <dbReference type="Pfam" id="PF08281"/>
    </source>
</evidence>
<dbReference type="Pfam" id="PF04542">
    <property type="entry name" value="Sigma70_r2"/>
    <property type="match status" value="1"/>
</dbReference>
<evidence type="ECO:0000256" key="3">
    <source>
        <dbReference type="ARBA" id="ARBA00023082"/>
    </source>
</evidence>
<dbReference type="PANTHER" id="PTHR43133:SF63">
    <property type="entry name" value="RNA POLYMERASE SIGMA FACTOR FECI-RELATED"/>
    <property type="match status" value="1"/>
</dbReference>
<sequence length="193" mass="21495">MISDEQTPADRDKLDAYLAHRAALISYATPLTGSRAAAEDIVQDAWFRFSSAPTAQTPSAYLYRIVRNLALDFVRRLNLENRYQPEEEAPPVCSWMMPCALPEPEDSLVNAEQLDEVAKALAALPEKERRALEMHRLGGARYDEIAKALDVSVSSAHRLVHQAMVKVALHLDGVNRENTATSTKNEPIKNNRG</sequence>
<dbReference type="InterPro" id="IPR007627">
    <property type="entry name" value="RNA_pol_sigma70_r2"/>
</dbReference>
<dbReference type="InterPro" id="IPR039425">
    <property type="entry name" value="RNA_pol_sigma-70-like"/>
</dbReference>
<feature type="domain" description="RNA polymerase sigma-70 region 2" evidence="5">
    <location>
        <begin position="17"/>
        <end position="77"/>
    </location>
</feature>
<feature type="domain" description="RNA polymerase sigma factor 70 region 4 type 2" evidence="6">
    <location>
        <begin position="115"/>
        <end position="166"/>
    </location>
</feature>
<dbReference type="PANTHER" id="PTHR43133">
    <property type="entry name" value="RNA POLYMERASE ECF-TYPE SIGMA FACTO"/>
    <property type="match status" value="1"/>
</dbReference>
<dbReference type="Pfam" id="PF08281">
    <property type="entry name" value="Sigma70_r4_2"/>
    <property type="match status" value="1"/>
</dbReference>
<dbReference type="InterPro" id="IPR013325">
    <property type="entry name" value="RNA_pol_sigma_r2"/>
</dbReference>
<evidence type="ECO:0008006" key="9">
    <source>
        <dbReference type="Google" id="ProtNLM"/>
    </source>
</evidence>
<evidence type="ECO:0000256" key="1">
    <source>
        <dbReference type="ARBA" id="ARBA00010641"/>
    </source>
</evidence>
<dbReference type="InterPro" id="IPR013249">
    <property type="entry name" value="RNA_pol_sigma70_r4_t2"/>
</dbReference>
<keyword evidence="2" id="KW-0805">Transcription regulation</keyword>
<gene>
    <name evidence="7" type="ORF">CBP51_00700</name>
</gene>
<evidence type="ECO:0000313" key="8">
    <source>
        <dbReference type="Proteomes" id="UP000216101"/>
    </source>
</evidence>
<dbReference type="Proteomes" id="UP000216101">
    <property type="component" value="Unassembled WGS sequence"/>
</dbReference>
<protein>
    <recommendedName>
        <fullName evidence="9">RNA polymerase subunit sigma-70</fullName>
    </recommendedName>
</protein>
<dbReference type="AlphaFoldDB" id="A0A266Q6Y7"/>
<name>A0A266Q6Y7_9GAMM</name>
<dbReference type="Gene3D" id="1.10.1740.10">
    <property type="match status" value="1"/>
</dbReference>
<evidence type="ECO:0000259" key="5">
    <source>
        <dbReference type="Pfam" id="PF04542"/>
    </source>
</evidence>
<accession>A0A266Q6Y7</accession>
<organism evidence="7 8">
    <name type="scientific">Cellvibrio mixtus</name>
    <dbReference type="NCBI Taxonomy" id="39650"/>
    <lineage>
        <taxon>Bacteria</taxon>
        <taxon>Pseudomonadati</taxon>
        <taxon>Pseudomonadota</taxon>
        <taxon>Gammaproteobacteria</taxon>
        <taxon>Cellvibrionales</taxon>
        <taxon>Cellvibrionaceae</taxon>
        <taxon>Cellvibrio</taxon>
    </lineage>
</organism>
<keyword evidence="3" id="KW-0731">Sigma factor</keyword>
<dbReference type="GO" id="GO:0006352">
    <property type="term" value="P:DNA-templated transcription initiation"/>
    <property type="evidence" value="ECO:0007669"/>
    <property type="project" value="InterPro"/>
</dbReference>
<comment type="caution">
    <text evidence="7">The sequence shown here is derived from an EMBL/GenBank/DDBJ whole genome shotgun (WGS) entry which is preliminary data.</text>
</comment>
<dbReference type="SUPFAM" id="SSF88659">
    <property type="entry name" value="Sigma3 and sigma4 domains of RNA polymerase sigma factors"/>
    <property type="match status" value="1"/>
</dbReference>
<keyword evidence="8" id="KW-1185">Reference proteome</keyword>
<dbReference type="EMBL" id="NHNI01000001">
    <property type="protein sequence ID" value="OZY85605.1"/>
    <property type="molecule type" value="Genomic_DNA"/>
</dbReference>
<evidence type="ECO:0000313" key="7">
    <source>
        <dbReference type="EMBL" id="OZY85605.1"/>
    </source>
</evidence>
<dbReference type="Gene3D" id="1.10.10.10">
    <property type="entry name" value="Winged helix-like DNA-binding domain superfamily/Winged helix DNA-binding domain"/>
    <property type="match status" value="1"/>
</dbReference>
<dbReference type="GO" id="GO:0003677">
    <property type="term" value="F:DNA binding"/>
    <property type="evidence" value="ECO:0007669"/>
    <property type="project" value="InterPro"/>
</dbReference>
<evidence type="ECO:0000256" key="2">
    <source>
        <dbReference type="ARBA" id="ARBA00023015"/>
    </source>
</evidence>
<dbReference type="RefSeq" id="WP_094983476.1">
    <property type="nucleotide sequence ID" value="NZ_NHNI01000001.1"/>
</dbReference>
<keyword evidence="4" id="KW-0804">Transcription</keyword>
<dbReference type="NCBIfam" id="TIGR02937">
    <property type="entry name" value="sigma70-ECF"/>
    <property type="match status" value="1"/>
</dbReference>
<reference evidence="8" key="1">
    <citation type="submission" date="2017-05" db="EMBL/GenBank/DDBJ databases">
        <authorList>
            <person name="Barney B.M."/>
        </authorList>
    </citation>
    <scope>NUCLEOTIDE SEQUENCE [LARGE SCALE GENOMIC DNA]</scope>
    <source>
        <strain evidence="8">PSBB022</strain>
    </source>
</reference>
<evidence type="ECO:0000256" key="4">
    <source>
        <dbReference type="ARBA" id="ARBA00023163"/>
    </source>
</evidence>
<dbReference type="InterPro" id="IPR014284">
    <property type="entry name" value="RNA_pol_sigma-70_dom"/>
</dbReference>
<dbReference type="CDD" id="cd06171">
    <property type="entry name" value="Sigma70_r4"/>
    <property type="match status" value="1"/>
</dbReference>
<comment type="similarity">
    <text evidence="1">Belongs to the sigma-70 factor family. ECF subfamily.</text>
</comment>
<proteinExistence type="inferred from homology"/>
<dbReference type="InterPro" id="IPR036388">
    <property type="entry name" value="WH-like_DNA-bd_sf"/>
</dbReference>
<dbReference type="GO" id="GO:0016987">
    <property type="term" value="F:sigma factor activity"/>
    <property type="evidence" value="ECO:0007669"/>
    <property type="project" value="UniProtKB-KW"/>
</dbReference>